<dbReference type="Pfam" id="PF17919">
    <property type="entry name" value="RT_RNaseH_2"/>
    <property type="match status" value="1"/>
</dbReference>
<dbReference type="SUPFAM" id="SSF50630">
    <property type="entry name" value="Acid proteases"/>
    <property type="match status" value="1"/>
</dbReference>
<accession>A0A1I8BZB4</accession>
<dbReference type="Gene3D" id="2.40.70.10">
    <property type="entry name" value="Acid Proteases"/>
    <property type="match status" value="1"/>
</dbReference>
<dbReference type="GO" id="GO:0003723">
    <property type="term" value="F:RNA binding"/>
    <property type="evidence" value="ECO:0007669"/>
    <property type="project" value="UniProtKB-KW"/>
</dbReference>
<keyword evidence="4" id="KW-0540">Nuclease</keyword>
<keyword evidence="8" id="KW-0694">RNA-binding</keyword>
<dbReference type="GO" id="GO:0003964">
    <property type="term" value="F:RNA-directed DNA polymerase activity"/>
    <property type="evidence" value="ECO:0007669"/>
    <property type="project" value="UniProtKB-KW"/>
</dbReference>
<evidence type="ECO:0000256" key="6">
    <source>
        <dbReference type="ARBA" id="ARBA00022801"/>
    </source>
</evidence>
<dbReference type="InterPro" id="IPR012337">
    <property type="entry name" value="RNaseH-like_sf"/>
</dbReference>
<dbReference type="Gene3D" id="3.30.420.10">
    <property type="entry name" value="Ribonuclease H-like superfamily/Ribonuclease H"/>
    <property type="match status" value="1"/>
</dbReference>
<dbReference type="InterPro" id="IPR050951">
    <property type="entry name" value="Retrovirus_Pol_polyprotein"/>
</dbReference>
<dbReference type="CDD" id="cd01647">
    <property type="entry name" value="RT_LTR"/>
    <property type="match status" value="1"/>
</dbReference>
<keyword evidence="5" id="KW-0255">Endonuclease</keyword>
<dbReference type="GO" id="GO:0004519">
    <property type="term" value="F:endonuclease activity"/>
    <property type="evidence" value="ECO:0007669"/>
    <property type="project" value="UniProtKB-KW"/>
</dbReference>
<dbReference type="GO" id="GO:0006508">
    <property type="term" value="P:proteolysis"/>
    <property type="evidence" value="ECO:0007669"/>
    <property type="project" value="InterPro"/>
</dbReference>
<keyword evidence="14" id="KW-1185">Reference proteome</keyword>
<dbReference type="PROSITE" id="PS00141">
    <property type="entry name" value="ASP_PROTEASE"/>
    <property type="match status" value="1"/>
</dbReference>
<dbReference type="PROSITE" id="PS50994">
    <property type="entry name" value="INTEGRASE"/>
    <property type="match status" value="1"/>
</dbReference>
<evidence type="ECO:0000256" key="7">
    <source>
        <dbReference type="ARBA" id="ARBA00022842"/>
    </source>
</evidence>
<dbReference type="PANTHER" id="PTHR37984:SF5">
    <property type="entry name" value="PROTEIN NYNRIN-LIKE"/>
    <property type="match status" value="1"/>
</dbReference>
<evidence type="ECO:0000256" key="4">
    <source>
        <dbReference type="ARBA" id="ARBA00022722"/>
    </source>
</evidence>
<dbReference type="SUPFAM" id="SSF53098">
    <property type="entry name" value="Ribonuclease H-like"/>
    <property type="match status" value="1"/>
</dbReference>
<dbReference type="AlphaFoldDB" id="A0A1I8BZB4"/>
<evidence type="ECO:0000313" key="14">
    <source>
        <dbReference type="Proteomes" id="UP000095281"/>
    </source>
</evidence>
<keyword evidence="3" id="KW-0548">Nucleotidyltransferase</keyword>
<protein>
    <recommendedName>
        <fullName evidence="1">RNA-directed DNA polymerase</fullName>
        <ecNumber evidence="1">2.7.7.49</ecNumber>
    </recommendedName>
</protein>
<evidence type="ECO:0000256" key="1">
    <source>
        <dbReference type="ARBA" id="ARBA00012493"/>
    </source>
</evidence>
<sequence>MGKLLEKIKFWRKPKYCKENKEIEKPNRQILRIESDCDIDWLTKKVLLNGIEVEFILDSGAQISCISENTCKSIGCPRLIETKYSGKSFTGNEIKIIGTFYCIVELDGVKELLLAHVTKEKLNLFGLPWIVKLEQKLCKPIVTTIKDTQIENVLAIECIENMKTNIEIELKNKFKQVFSDGLGHCTKTKAHLELKPGVKPIFVKARPVPIGVKDAIEQELNRLQKLGAIKPIEFADWAAPILAVKKANGKIRVCMDYSTGLNASLELNRHPLPSPAEIWAGIHGSKIFSQLDLRDAYLQIELDEFSKKLTCINTHKGLFQVQRLPFGVKSAPAIFQKLMDKLIIGIPELQSIMGTINYYGKFVKEMHKLRGPLDKLLQKNIEWNWGQEQELAFEEIKRILNSNLLLTHFDPDLEIIVTADASNYGVGAMIAHKFPDGSEKAIEYAKQIEDKIIALTSKDKFNSDCIDELNQSEESVKYIFNVLLNEKLLNIEKIKIETENDIKLKLLKKYIAEHWPKEIKDKEMKYWSNIRQNLQVIDDCIVFTDKVVIPKLLRKEILQSLHEFHPGIAKMKDIEDWVNNCSDCQNSAKLPIKEELCPWPLTSKNWQRLHIDFAGPCKDGKLYLIVIDAHSKWPEVFGNMTTSAKDTIKTLDWLFTHYGYPEKLVSDNGSPFRSIEFKNYCIEKGIEQLFSPPYHPQSNGQAERFIDYFKRMMTKNCKNTDWLQEVLLNYRASPHASLGGKTPAEEFLNRKLRLKWDALRPKNIELNKRNVLSNANNEIVKNKMKNWFDKHHGAKLNDYKIGDHVWFTNYNKGKIEWLEGEILTKKGVIYTVFAHILRTVVTRHSNQLRKRPHIVNNSNIGKNKRIERPNIKNCKTYELRNRTINCKLNYINRSEVMPFKDGSTQNKRAKILPEGSDDQMISISEGTSHENEMET</sequence>
<dbReference type="WBParaSite" id="MhA1_Contig790.frz3.fgene1">
    <property type="protein sequence ID" value="MhA1_Contig790.frz3.fgene1"/>
    <property type="gene ID" value="MhA1_Contig790.frz3.fgene1"/>
</dbReference>
<dbReference type="InterPro" id="IPR021109">
    <property type="entry name" value="Peptidase_aspartic_dom_sf"/>
</dbReference>
<dbReference type="InterPro" id="IPR001969">
    <property type="entry name" value="Aspartic_peptidase_AS"/>
</dbReference>
<feature type="domain" description="Integrase catalytic" evidence="13">
    <location>
        <begin position="594"/>
        <end position="751"/>
    </location>
</feature>
<dbReference type="Pfam" id="PF00665">
    <property type="entry name" value="rve"/>
    <property type="match status" value="1"/>
</dbReference>
<dbReference type="InterPro" id="IPR001584">
    <property type="entry name" value="Integrase_cat-core"/>
</dbReference>
<keyword evidence="9" id="KW-0229">DNA integration</keyword>
<dbReference type="GO" id="GO:0042575">
    <property type="term" value="C:DNA polymerase complex"/>
    <property type="evidence" value="ECO:0007669"/>
    <property type="project" value="UniProtKB-ARBA"/>
</dbReference>
<evidence type="ECO:0000259" key="13">
    <source>
        <dbReference type="PROSITE" id="PS50994"/>
    </source>
</evidence>
<dbReference type="InterPro" id="IPR043502">
    <property type="entry name" value="DNA/RNA_pol_sf"/>
</dbReference>
<dbReference type="InterPro" id="IPR041577">
    <property type="entry name" value="RT_RNaseH_2"/>
</dbReference>
<name>A0A1I8BZB4_MELHA</name>
<evidence type="ECO:0000256" key="8">
    <source>
        <dbReference type="ARBA" id="ARBA00022884"/>
    </source>
</evidence>
<dbReference type="GO" id="GO:0004190">
    <property type="term" value="F:aspartic-type endopeptidase activity"/>
    <property type="evidence" value="ECO:0007669"/>
    <property type="project" value="InterPro"/>
</dbReference>
<keyword evidence="2" id="KW-0808">Transferase</keyword>
<evidence type="ECO:0000313" key="15">
    <source>
        <dbReference type="WBParaSite" id="MhA1_Contig790.frz3.fgene1"/>
    </source>
</evidence>
<evidence type="ECO:0000256" key="5">
    <source>
        <dbReference type="ARBA" id="ARBA00022759"/>
    </source>
</evidence>
<dbReference type="Gene3D" id="3.10.10.10">
    <property type="entry name" value="HIV Type 1 Reverse Transcriptase, subunit A, domain 1"/>
    <property type="match status" value="1"/>
</dbReference>
<dbReference type="OMA" id="ANEWHRA"/>
<keyword evidence="6" id="KW-0378">Hydrolase</keyword>
<evidence type="ECO:0000256" key="11">
    <source>
        <dbReference type="ARBA" id="ARBA00023268"/>
    </source>
</evidence>
<evidence type="ECO:0000256" key="2">
    <source>
        <dbReference type="ARBA" id="ARBA00022679"/>
    </source>
</evidence>
<keyword evidence="11" id="KW-0511">Multifunctional enzyme</keyword>
<dbReference type="PANTHER" id="PTHR37984">
    <property type="entry name" value="PROTEIN CBG26694"/>
    <property type="match status" value="1"/>
</dbReference>
<keyword evidence="10" id="KW-0695">RNA-directed DNA polymerase</keyword>
<dbReference type="SUPFAM" id="SSF56672">
    <property type="entry name" value="DNA/RNA polymerases"/>
    <property type="match status" value="1"/>
</dbReference>
<dbReference type="EC" id="2.7.7.49" evidence="1"/>
<evidence type="ECO:0000256" key="3">
    <source>
        <dbReference type="ARBA" id="ARBA00022695"/>
    </source>
</evidence>
<dbReference type="Gene3D" id="3.30.70.270">
    <property type="match status" value="1"/>
</dbReference>
<dbReference type="InterPro" id="IPR000477">
    <property type="entry name" value="RT_dom"/>
</dbReference>
<dbReference type="InterPro" id="IPR036397">
    <property type="entry name" value="RNaseH_sf"/>
</dbReference>
<dbReference type="FunFam" id="3.30.70.270:FF:000020">
    <property type="entry name" value="Transposon Tf2-6 polyprotein-like Protein"/>
    <property type="match status" value="1"/>
</dbReference>
<dbReference type="GO" id="GO:0015074">
    <property type="term" value="P:DNA integration"/>
    <property type="evidence" value="ECO:0007669"/>
    <property type="project" value="UniProtKB-KW"/>
</dbReference>
<evidence type="ECO:0000256" key="9">
    <source>
        <dbReference type="ARBA" id="ARBA00022908"/>
    </source>
</evidence>
<evidence type="ECO:0000256" key="12">
    <source>
        <dbReference type="SAM" id="MobiDB-lite"/>
    </source>
</evidence>
<dbReference type="Pfam" id="PF00078">
    <property type="entry name" value="RVT_1"/>
    <property type="match status" value="1"/>
</dbReference>
<keyword evidence="7" id="KW-0460">Magnesium</keyword>
<reference evidence="15" key="1">
    <citation type="submission" date="2016-11" db="UniProtKB">
        <authorList>
            <consortium name="WormBaseParasite"/>
        </authorList>
    </citation>
    <scope>IDENTIFICATION</scope>
</reference>
<organism evidence="14 15">
    <name type="scientific">Meloidogyne hapla</name>
    <name type="common">Root-knot nematode worm</name>
    <dbReference type="NCBI Taxonomy" id="6305"/>
    <lineage>
        <taxon>Eukaryota</taxon>
        <taxon>Metazoa</taxon>
        <taxon>Ecdysozoa</taxon>
        <taxon>Nematoda</taxon>
        <taxon>Chromadorea</taxon>
        <taxon>Rhabditida</taxon>
        <taxon>Tylenchina</taxon>
        <taxon>Tylenchomorpha</taxon>
        <taxon>Tylenchoidea</taxon>
        <taxon>Meloidogynidae</taxon>
        <taxon>Meloidogyninae</taxon>
        <taxon>Meloidogyne</taxon>
    </lineage>
</organism>
<feature type="region of interest" description="Disordered" evidence="12">
    <location>
        <begin position="912"/>
        <end position="935"/>
    </location>
</feature>
<dbReference type="InterPro" id="IPR043128">
    <property type="entry name" value="Rev_trsase/Diguanyl_cyclase"/>
</dbReference>
<proteinExistence type="predicted"/>
<dbReference type="FunFam" id="3.30.420.10:FF:000063">
    <property type="entry name" value="Retrovirus-related Pol polyprotein from transposon 297-like Protein"/>
    <property type="match status" value="1"/>
</dbReference>
<dbReference type="Proteomes" id="UP000095281">
    <property type="component" value="Unplaced"/>
</dbReference>
<evidence type="ECO:0000256" key="10">
    <source>
        <dbReference type="ARBA" id="ARBA00022918"/>
    </source>
</evidence>